<name>A0ABP9A264_9MICO</name>
<reference evidence="2" key="1">
    <citation type="journal article" date="2019" name="Int. J. Syst. Evol. Microbiol.">
        <title>The Global Catalogue of Microorganisms (GCM) 10K type strain sequencing project: providing services to taxonomists for standard genome sequencing and annotation.</title>
        <authorList>
            <consortium name="The Broad Institute Genomics Platform"/>
            <consortium name="The Broad Institute Genome Sequencing Center for Infectious Disease"/>
            <person name="Wu L."/>
            <person name="Ma J."/>
        </authorList>
    </citation>
    <scope>NUCLEOTIDE SEQUENCE [LARGE SCALE GENOMIC DNA]</scope>
    <source>
        <strain evidence="2">JCM 18537</strain>
    </source>
</reference>
<accession>A0ABP9A264</accession>
<dbReference type="RefSeq" id="WP_345437836.1">
    <property type="nucleotide sequence ID" value="NZ_BAABKO010000002.1"/>
</dbReference>
<dbReference type="Proteomes" id="UP001501645">
    <property type="component" value="Unassembled WGS sequence"/>
</dbReference>
<evidence type="ECO:0000313" key="1">
    <source>
        <dbReference type="EMBL" id="GAA4772521.1"/>
    </source>
</evidence>
<dbReference type="EMBL" id="BAABKO010000002">
    <property type="protein sequence ID" value="GAA4772521.1"/>
    <property type="molecule type" value="Genomic_DNA"/>
</dbReference>
<proteinExistence type="predicted"/>
<protein>
    <submittedName>
        <fullName evidence="1">Uncharacterized protein</fullName>
    </submittedName>
</protein>
<evidence type="ECO:0000313" key="2">
    <source>
        <dbReference type="Proteomes" id="UP001501645"/>
    </source>
</evidence>
<organism evidence="1 2">
    <name type="scientific">Microbacterium gilvum</name>
    <dbReference type="NCBI Taxonomy" id="1336204"/>
    <lineage>
        <taxon>Bacteria</taxon>
        <taxon>Bacillati</taxon>
        <taxon>Actinomycetota</taxon>
        <taxon>Actinomycetes</taxon>
        <taxon>Micrococcales</taxon>
        <taxon>Microbacteriaceae</taxon>
        <taxon>Microbacterium</taxon>
    </lineage>
</organism>
<keyword evidence="2" id="KW-1185">Reference proteome</keyword>
<sequence length="97" mass="10444">MADSEWIESSNDRPGEPLRSWLGATPVVKVDALATVGISRSRDALGALIAGDPLTLEDQVALGRLNSFAVSRWYEPVVDLRGKPAIDPDVAEFFSSC</sequence>
<comment type="caution">
    <text evidence="1">The sequence shown here is derived from an EMBL/GenBank/DDBJ whole genome shotgun (WGS) entry which is preliminary data.</text>
</comment>
<gene>
    <name evidence="1" type="ORF">GCM10023351_15900</name>
</gene>